<dbReference type="SUPFAM" id="SSF51556">
    <property type="entry name" value="Metallo-dependent hydrolases"/>
    <property type="match status" value="1"/>
</dbReference>
<keyword evidence="2" id="KW-0378">Hydrolase</keyword>
<dbReference type="AlphaFoldDB" id="A0A1M5R181"/>
<dbReference type="EMBL" id="FQWZ01000007">
    <property type="protein sequence ID" value="SHH20164.1"/>
    <property type="molecule type" value="Genomic_DNA"/>
</dbReference>
<dbReference type="Pfam" id="PF07969">
    <property type="entry name" value="Amidohydro_3"/>
    <property type="match status" value="1"/>
</dbReference>
<dbReference type="SUPFAM" id="SSF51338">
    <property type="entry name" value="Composite domain of metallo-dependent hydrolases"/>
    <property type="match status" value="1"/>
</dbReference>
<accession>A0A1M5R181</accession>
<feature type="domain" description="Amidohydrolase 3" evidence="1">
    <location>
        <begin position="45"/>
        <end position="474"/>
    </location>
</feature>
<dbReference type="PANTHER" id="PTHR22642">
    <property type="entry name" value="IMIDAZOLONEPROPIONASE"/>
    <property type="match status" value="1"/>
</dbReference>
<dbReference type="InterPro" id="IPR032466">
    <property type="entry name" value="Metal_Hydrolase"/>
</dbReference>
<reference evidence="2 3" key="1">
    <citation type="submission" date="2016-11" db="EMBL/GenBank/DDBJ databases">
        <authorList>
            <person name="Jaros S."/>
            <person name="Januszkiewicz K."/>
            <person name="Wedrychowicz H."/>
        </authorList>
    </citation>
    <scope>NUCLEOTIDE SEQUENCE [LARGE SCALE GENOMIC DNA]</scope>
    <source>
        <strain evidence="2 3">CGMCC 1.7049</strain>
    </source>
</reference>
<protein>
    <submittedName>
        <fullName evidence="2">Predicted amidohydrolase YtcJ</fullName>
    </submittedName>
</protein>
<proteinExistence type="predicted"/>
<dbReference type="InterPro" id="IPR013108">
    <property type="entry name" value="Amidohydro_3"/>
</dbReference>
<name>A0A1M5R181_9GAMM</name>
<dbReference type="RefSeq" id="WP_072898869.1">
    <property type="nucleotide sequence ID" value="NZ_FQWZ01000007.1"/>
</dbReference>
<dbReference type="Gene3D" id="3.10.310.70">
    <property type="match status" value="1"/>
</dbReference>
<evidence type="ECO:0000313" key="2">
    <source>
        <dbReference type="EMBL" id="SHH20164.1"/>
    </source>
</evidence>
<dbReference type="OrthoDB" id="9031471at2"/>
<evidence type="ECO:0000313" key="3">
    <source>
        <dbReference type="Proteomes" id="UP000199758"/>
    </source>
</evidence>
<dbReference type="InterPro" id="IPR011059">
    <property type="entry name" value="Metal-dep_hydrolase_composite"/>
</dbReference>
<dbReference type="Gene3D" id="3.20.20.140">
    <property type="entry name" value="Metal-dependent hydrolases"/>
    <property type="match status" value="2"/>
</dbReference>
<dbReference type="GO" id="GO:0016810">
    <property type="term" value="F:hydrolase activity, acting on carbon-nitrogen (but not peptide) bonds"/>
    <property type="evidence" value="ECO:0007669"/>
    <property type="project" value="InterPro"/>
</dbReference>
<keyword evidence="3" id="KW-1185">Reference proteome</keyword>
<evidence type="ECO:0000259" key="1">
    <source>
        <dbReference type="Pfam" id="PF07969"/>
    </source>
</evidence>
<dbReference type="Proteomes" id="UP000199758">
    <property type="component" value="Unassembled WGS sequence"/>
</dbReference>
<organism evidence="2 3">
    <name type="scientific">Hydrocarboniphaga daqingensis</name>
    <dbReference type="NCBI Taxonomy" id="490188"/>
    <lineage>
        <taxon>Bacteria</taxon>
        <taxon>Pseudomonadati</taxon>
        <taxon>Pseudomonadota</taxon>
        <taxon>Gammaproteobacteria</taxon>
        <taxon>Nevskiales</taxon>
        <taxon>Nevskiaceae</taxon>
        <taxon>Hydrocarboniphaga</taxon>
    </lineage>
</organism>
<sequence>MIDAILDADIGIDAPCRVDVILADGLIRDVVPHGDARITARDGAVIDAAGAALLPSLHDHHLHLYAAAAALQSLSCGPPDVADADALQAALHRRHAMLAPGEWLRGVGYHESVAGDIDRHWLDRCGPARPLRIQHRSGRLWILNSLAIAALGVCGSDDDVPLERDAQRQYTGRLYDADDWMRRRRPRQRPSLRAISRELARLGVASVTDTTPDNDADMAAVFAAAIERGELLQAVTMMGNTDLDAASAFVSGRDVQRGAHKFHLHDADLPEFDTLVAAIQRSHAAGRAAAFHCVTRTDLTFALSAIEQAGAIAGDRIEHASVAPPELLDWMRRLGVAVVSQPGFIAERGDTYLTDVDADDRPWLYRLRSVVDAGIVLASSTDAPFGRSNPWQAMHAAVTRQTDRGLRIGADEALSPEQALQGFLLAPDLALPRQRRVERGAAADLCLLAEPWAAARTRLDRVVPRLTLRAGRPIAAAGDG</sequence>
<dbReference type="Gene3D" id="2.30.40.10">
    <property type="entry name" value="Urease, subunit C, domain 1"/>
    <property type="match status" value="1"/>
</dbReference>
<dbReference type="STRING" id="490188.SAMN04488068_2845"/>
<dbReference type="PANTHER" id="PTHR22642:SF2">
    <property type="entry name" value="PROTEIN LONG AFTER FAR-RED 3"/>
    <property type="match status" value="1"/>
</dbReference>
<gene>
    <name evidence="2" type="ORF">SAMN04488068_2845</name>
</gene>